<reference evidence="3" key="1">
    <citation type="submission" date="2019-01" db="EMBL/GenBank/DDBJ databases">
        <title>Draft genome sequences of three monokaryotic isolates of the white-rot basidiomycete fungus Dichomitus squalens.</title>
        <authorList>
            <consortium name="DOE Joint Genome Institute"/>
            <person name="Lopez S.C."/>
            <person name="Andreopoulos B."/>
            <person name="Pangilinan J."/>
            <person name="Lipzen A."/>
            <person name="Riley R."/>
            <person name="Ahrendt S."/>
            <person name="Ng V."/>
            <person name="Barry K."/>
            <person name="Daum C."/>
            <person name="Grigoriev I.V."/>
            <person name="Hilden K.S."/>
            <person name="Makela M.R."/>
            <person name="de Vries R.P."/>
        </authorList>
    </citation>
    <scope>NUCLEOTIDE SEQUENCE [LARGE SCALE GENOMIC DNA]</scope>
    <source>
        <strain evidence="3">OM18370.1</strain>
    </source>
</reference>
<feature type="transmembrane region" description="Helical" evidence="2">
    <location>
        <begin position="104"/>
        <end position="124"/>
    </location>
</feature>
<evidence type="ECO:0000313" key="3">
    <source>
        <dbReference type="EMBL" id="TBU29942.1"/>
    </source>
</evidence>
<gene>
    <name evidence="3" type="ORF">BD311DRAFT_247125</name>
</gene>
<keyword evidence="2" id="KW-0472">Membrane</keyword>
<organism evidence="3">
    <name type="scientific">Dichomitus squalens</name>
    <dbReference type="NCBI Taxonomy" id="114155"/>
    <lineage>
        <taxon>Eukaryota</taxon>
        <taxon>Fungi</taxon>
        <taxon>Dikarya</taxon>
        <taxon>Basidiomycota</taxon>
        <taxon>Agaricomycotina</taxon>
        <taxon>Agaricomycetes</taxon>
        <taxon>Polyporales</taxon>
        <taxon>Polyporaceae</taxon>
        <taxon>Dichomitus</taxon>
    </lineage>
</organism>
<evidence type="ECO:0000256" key="1">
    <source>
        <dbReference type="SAM" id="MobiDB-lite"/>
    </source>
</evidence>
<keyword evidence="2" id="KW-0812">Transmembrane</keyword>
<dbReference type="EMBL" id="ML143409">
    <property type="protein sequence ID" value="TBU29942.1"/>
    <property type="molecule type" value="Genomic_DNA"/>
</dbReference>
<feature type="region of interest" description="Disordered" evidence="1">
    <location>
        <begin position="1"/>
        <end position="77"/>
    </location>
</feature>
<accession>A0A4Q9MTN8</accession>
<dbReference type="Proteomes" id="UP000292957">
    <property type="component" value="Unassembled WGS sequence"/>
</dbReference>
<keyword evidence="2" id="KW-1133">Transmembrane helix</keyword>
<feature type="compositionally biased region" description="Polar residues" evidence="1">
    <location>
        <begin position="47"/>
        <end position="60"/>
    </location>
</feature>
<dbReference type="AlphaFoldDB" id="A0A4Q9MTN8"/>
<evidence type="ECO:0000256" key="2">
    <source>
        <dbReference type="SAM" id="Phobius"/>
    </source>
</evidence>
<proteinExistence type="predicted"/>
<protein>
    <submittedName>
        <fullName evidence="3">Uncharacterized protein</fullName>
    </submittedName>
</protein>
<sequence>MIEEKAPPTYPAYPSQPQAGYHPQGHSAPIPSNPSQQYMAPPPQGPPHQQSFQSGYNSAQGVGPIGPQSGYPPVSTIGLNPGAQYQQQLFAMCAQGNHDVTTKYGIGGIIVSVVCFPCGLFALLCDQEKRCVRCGVRVT</sequence>
<name>A0A4Q9MTN8_9APHY</name>
<dbReference type="OrthoDB" id="2564984at2759"/>